<proteinExistence type="predicted"/>
<dbReference type="EMBL" id="KZ825463">
    <property type="protein sequence ID" value="PYI36966.1"/>
    <property type="molecule type" value="Genomic_DNA"/>
</dbReference>
<sequence length="87" mass="9638">MAVSDVIPEILVLALSGCWLPLPLPAPMNPAQACYECHAFVSIRCYINYYVITTMACLLGYHHSVVTQPDCGLLILDNLSRPIFPMK</sequence>
<dbReference type="Proteomes" id="UP000248817">
    <property type="component" value="Unassembled WGS sequence"/>
</dbReference>
<organism evidence="1 2">
    <name type="scientific">Aspergillus indologenus CBS 114.80</name>
    <dbReference type="NCBI Taxonomy" id="1450541"/>
    <lineage>
        <taxon>Eukaryota</taxon>
        <taxon>Fungi</taxon>
        <taxon>Dikarya</taxon>
        <taxon>Ascomycota</taxon>
        <taxon>Pezizomycotina</taxon>
        <taxon>Eurotiomycetes</taxon>
        <taxon>Eurotiomycetidae</taxon>
        <taxon>Eurotiales</taxon>
        <taxon>Aspergillaceae</taxon>
        <taxon>Aspergillus</taxon>
        <taxon>Aspergillus subgen. Circumdati</taxon>
    </lineage>
</organism>
<name>A0A2V5JIW4_9EURO</name>
<accession>A0A2V5JIW4</accession>
<evidence type="ECO:0000313" key="2">
    <source>
        <dbReference type="Proteomes" id="UP000248817"/>
    </source>
</evidence>
<reference evidence="1 2" key="1">
    <citation type="submission" date="2018-02" db="EMBL/GenBank/DDBJ databases">
        <title>The genomes of Aspergillus section Nigri reveals drivers in fungal speciation.</title>
        <authorList>
            <consortium name="DOE Joint Genome Institute"/>
            <person name="Vesth T.C."/>
            <person name="Nybo J."/>
            <person name="Theobald S."/>
            <person name="Brandl J."/>
            <person name="Frisvad J.C."/>
            <person name="Nielsen K.F."/>
            <person name="Lyhne E.K."/>
            <person name="Kogle M.E."/>
            <person name="Kuo A."/>
            <person name="Riley R."/>
            <person name="Clum A."/>
            <person name="Nolan M."/>
            <person name="Lipzen A."/>
            <person name="Salamov A."/>
            <person name="Henrissat B."/>
            <person name="Wiebenga A."/>
            <person name="De vries R.P."/>
            <person name="Grigoriev I.V."/>
            <person name="Mortensen U.H."/>
            <person name="Andersen M.R."/>
            <person name="Baker S.E."/>
        </authorList>
    </citation>
    <scope>NUCLEOTIDE SEQUENCE [LARGE SCALE GENOMIC DNA]</scope>
    <source>
        <strain evidence="1 2">CBS 114.80</strain>
    </source>
</reference>
<dbReference type="AlphaFoldDB" id="A0A2V5JIW4"/>
<evidence type="ECO:0000313" key="1">
    <source>
        <dbReference type="EMBL" id="PYI36966.1"/>
    </source>
</evidence>
<gene>
    <name evidence="1" type="ORF">BP00DRAFT_421323</name>
</gene>
<protein>
    <submittedName>
        <fullName evidence="1">Uncharacterized protein</fullName>
    </submittedName>
</protein>
<keyword evidence="2" id="KW-1185">Reference proteome</keyword>